<proteinExistence type="inferred from homology"/>
<sequence>MIGEARRIYTSTRKRHDQLFNTYVMRPLASAVVALAARTPVTPNQLTLLNLLVFLVASALLVLLDEPSGALIAIGVLEISYCLDCADGMLARHKGLASKEGHLFDFFTDELKATLLAGALAGRLYRTGGLGIDVSSWAPGDPRFLIAGIVAVTIVASAISLTNFVRRPELSGRAVTVEAYYESVEQPAKRSPVARLGGLVMTFLRFLNHYPSHIWIFALVGRLDLLFWMYMGLNLLYLARGWLGLVLRFGRPTAPPSAG</sequence>
<keyword evidence="3" id="KW-0812">Transmembrane</keyword>
<feature type="transmembrane region" description="Helical" evidence="3">
    <location>
        <begin position="214"/>
        <end position="239"/>
    </location>
</feature>
<dbReference type="InterPro" id="IPR043130">
    <property type="entry name" value="CDP-OH_PTrfase_TM_dom"/>
</dbReference>
<dbReference type="Proteomes" id="UP000067626">
    <property type="component" value="Chromosome"/>
</dbReference>
<gene>
    <name evidence="4" type="ORF">CMC5_037350</name>
</gene>
<evidence type="ECO:0000313" key="5">
    <source>
        <dbReference type="Proteomes" id="UP000067626"/>
    </source>
</evidence>
<keyword evidence="3" id="KW-0472">Membrane</keyword>
<evidence type="ECO:0008006" key="6">
    <source>
        <dbReference type="Google" id="ProtNLM"/>
    </source>
</evidence>
<evidence type="ECO:0000256" key="2">
    <source>
        <dbReference type="RuleBase" id="RU003750"/>
    </source>
</evidence>
<protein>
    <recommendedName>
        <fullName evidence="6">CDP-alcohol phosphatidyltransferase</fullName>
    </recommendedName>
</protein>
<keyword evidence="5" id="KW-1185">Reference proteome</keyword>
<dbReference type="STRING" id="52.CMC5_037350"/>
<dbReference type="GO" id="GO:0008654">
    <property type="term" value="P:phospholipid biosynthetic process"/>
    <property type="evidence" value="ECO:0007669"/>
    <property type="project" value="InterPro"/>
</dbReference>
<evidence type="ECO:0000256" key="1">
    <source>
        <dbReference type="ARBA" id="ARBA00022679"/>
    </source>
</evidence>
<accession>A0A0K1EFE7</accession>
<evidence type="ECO:0000256" key="3">
    <source>
        <dbReference type="SAM" id="Phobius"/>
    </source>
</evidence>
<evidence type="ECO:0000313" key="4">
    <source>
        <dbReference type="EMBL" id="AKT39586.1"/>
    </source>
</evidence>
<dbReference type="EMBL" id="CP012159">
    <property type="protein sequence ID" value="AKT39586.1"/>
    <property type="molecule type" value="Genomic_DNA"/>
</dbReference>
<dbReference type="InterPro" id="IPR000462">
    <property type="entry name" value="CDP-OH_P_trans"/>
</dbReference>
<dbReference type="AlphaFoldDB" id="A0A0K1EFE7"/>
<feature type="transmembrane region" description="Helical" evidence="3">
    <location>
        <begin position="45"/>
        <end position="64"/>
    </location>
</feature>
<dbReference type="OrthoDB" id="7857679at2"/>
<dbReference type="GO" id="GO:0016780">
    <property type="term" value="F:phosphotransferase activity, for other substituted phosphate groups"/>
    <property type="evidence" value="ECO:0007669"/>
    <property type="project" value="InterPro"/>
</dbReference>
<dbReference type="PROSITE" id="PS00379">
    <property type="entry name" value="CDP_ALCOHOL_P_TRANSF"/>
    <property type="match status" value="1"/>
</dbReference>
<dbReference type="Pfam" id="PF01066">
    <property type="entry name" value="CDP-OH_P_transf"/>
    <property type="match status" value="1"/>
</dbReference>
<reference evidence="4 5" key="1">
    <citation type="submission" date="2015-07" db="EMBL/GenBank/DDBJ databases">
        <title>Genome analysis of myxobacterium Chondromyces crocatus Cm c5 reveals a high potential for natural compound synthesis and the genetic basis for the loss of fruiting body formation.</title>
        <authorList>
            <person name="Zaburannyi N."/>
            <person name="Bunk B."/>
            <person name="Maier J."/>
            <person name="Overmann J."/>
            <person name="Mueller R."/>
        </authorList>
    </citation>
    <scope>NUCLEOTIDE SEQUENCE [LARGE SCALE GENOMIC DNA]</scope>
    <source>
        <strain evidence="4 5">Cm c5</strain>
    </source>
</reference>
<feature type="transmembrane region" description="Helical" evidence="3">
    <location>
        <begin position="144"/>
        <end position="165"/>
    </location>
</feature>
<keyword evidence="3" id="KW-1133">Transmembrane helix</keyword>
<comment type="similarity">
    <text evidence="2">Belongs to the CDP-alcohol phosphatidyltransferase class-I family.</text>
</comment>
<dbReference type="RefSeq" id="WP_050431645.1">
    <property type="nucleotide sequence ID" value="NZ_CP012159.1"/>
</dbReference>
<dbReference type="InterPro" id="IPR048254">
    <property type="entry name" value="CDP_ALCOHOL_P_TRANSF_CS"/>
</dbReference>
<dbReference type="KEGG" id="ccro:CMC5_037350"/>
<name>A0A0K1EFE7_CHOCO</name>
<keyword evidence="1 2" id="KW-0808">Transferase</keyword>
<dbReference type="GO" id="GO:0016020">
    <property type="term" value="C:membrane"/>
    <property type="evidence" value="ECO:0007669"/>
    <property type="project" value="InterPro"/>
</dbReference>
<organism evidence="4 5">
    <name type="scientific">Chondromyces crocatus</name>
    <dbReference type="NCBI Taxonomy" id="52"/>
    <lineage>
        <taxon>Bacteria</taxon>
        <taxon>Pseudomonadati</taxon>
        <taxon>Myxococcota</taxon>
        <taxon>Polyangia</taxon>
        <taxon>Polyangiales</taxon>
        <taxon>Polyangiaceae</taxon>
        <taxon>Chondromyces</taxon>
    </lineage>
</organism>
<dbReference type="Gene3D" id="1.20.120.1760">
    <property type="match status" value="1"/>
</dbReference>